<accession>A0ABT3CTT6</accession>
<dbReference type="RefSeq" id="WP_264137874.1">
    <property type="nucleotide sequence ID" value="NZ_JAOYOD010000001.1"/>
</dbReference>
<feature type="transmembrane region" description="Helical" evidence="1">
    <location>
        <begin position="12"/>
        <end position="30"/>
    </location>
</feature>
<organism evidence="3 4">
    <name type="scientific">Reichenbachiella ulvae</name>
    <dbReference type="NCBI Taxonomy" id="2980104"/>
    <lineage>
        <taxon>Bacteria</taxon>
        <taxon>Pseudomonadati</taxon>
        <taxon>Bacteroidota</taxon>
        <taxon>Cytophagia</taxon>
        <taxon>Cytophagales</taxon>
        <taxon>Reichenbachiellaceae</taxon>
        <taxon>Reichenbachiella</taxon>
    </lineage>
</organism>
<feature type="transmembrane region" description="Helical" evidence="1">
    <location>
        <begin position="36"/>
        <end position="56"/>
    </location>
</feature>
<protein>
    <submittedName>
        <fullName evidence="3">PH domain-containing protein</fullName>
    </submittedName>
</protein>
<comment type="caution">
    <text evidence="3">The sequence shown here is derived from an EMBL/GenBank/DDBJ whole genome shotgun (WGS) entry which is preliminary data.</text>
</comment>
<keyword evidence="1" id="KW-0472">Membrane</keyword>
<keyword evidence="1" id="KW-0812">Transmembrane</keyword>
<dbReference type="Proteomes" id="UP001300692">
    <property type="component" value="Unassembled WGS sequence"/>
</dbReference>
<proteinExistence type="predicted"/>
<keyword evidence="4" id="KW-1185">Reference proteome</keyword>
<gene>
    <name evidence="3" type="ORF">N7U62_10255</name>
</gene>
<dbReference type="EMBL" id="JAOYOD010000001">
    <property type="protein sequence ID" value="MCV9387047.1"/>
    <property type="molecule type" value="Genomic_DNA"/>
</dbReference>
<evidence type="ECO:0000259" key="2">
    <source>
        <dbReference type="Pfam" id="PF06713"/>
    </source>
</evidence>
<evidence type="ECO:0000313" key="3">
    <source>
        <dbReference type="EMBL" id="MCV9387047.1"/>
    </source>
</evidence>
<feature type="domain" description="Uncharacterized protein YyaB-like PH" evidence="2">
    <location>
        <begin position="58"/>
        <end position="133"/>
    </location>
</feature>
<name>A0ABT3CTT6_9BACT</name>
<dbReference type="Pfam" id="PF06713">
    <property type="entry name" value="bPH_4"/>
    <property type="match status" value="1"/>
</dbReference>
<keyword evidence="1" id="KW-1133">Transmembrane helix</keyword>
<evidence type="ECO:0000256" key="1">
    <source>
        <dbReference type="SAM" id="Phobius"/>
    </source>
</evidence>
<reference evidence="3 4" key="1">
    <citation type="submission" date="2022-10" db="EMBL/GenBank/DDBJ databases">
        <title>Comparative genomics and taxonomic characterization of three novel marine species of genus Reichenbachiella exhibiting antioxidant and polysaccharide degradation activities.</title>
        <authorList>
            <person name="Muhammad N."/>
            <person name="Lee Y.-J."/>
            <person name="Ko J."/>
            <person name="Kim S.-G."/>
        </authorList>
    </citation>
    <scope>NUCLEOTIDE SEQUENCE [LARGE SCALE GENOMIC DNA]</scope>
    <source>
        <strain evidence="3 4">ABR2-5</strain>
    </source>
</reference>
<evidence type="ECO:0000313" key="4">
    <source>
        <dbReference type="Proteomes" id="UP001300692"/>
    </source>
</evidence>
<dbReference type="InterPro" id="IPR009589">
    <property type="entry name" value="PH_YyaB-like"/>
</dbReference>
<sequence>MKEYKSKVSYGILIPVLVLLVGITLLPIYSGEPEGTIVSIIAVLIPVSAFVLHLFFNTSYQIKDDKQLLITCGFLYHSAIDIKSIHSIRPSRSIISAPAASLDRIKLKYGRWDSVIISPENKQQFIKELQTINPDIELIKD</sequence>